<dbReference type="AlphaFoldDB" id="A0A348AL55"/>
<protein>
    <submittedName>
        <fullName evidence="3">Double zinc ribbon</fullName>
    </submittedName>
</protein>
<reference evidence="3 4" key="1">
    <citation type="journal article" date="2018" name="Int. J. Syst. Evol. Microbiol.">
        <title>Methylomusa anaerophila gen. nov., sp. nov., an anaerobic methanol-utilizing bacterium isolated from a microbial fuel cell.</title>
        <authorList>
            <person name="Amano N."/>
            <person name="Yamamuro A."/>
            <person name="Miyahara M."/>
            <person name="Kouzuma A."/>
            <person name="Abe T."/>
            <person name="Watanabe K."/>
        </authorList>
    </citation>
    <scope>NUCLEOTIDE SEQUENCE [LARGE SCALE GENOMIC DNA]</scope>
    <source>
        <strain evidence="3 4">MMFC1</strain>
    </source>
</reference>
<organism evidence="3 4">
    <name type="scientific">Methylomusa anaerophila</name>
    <dbReference type="NCBI Taxonomy" id="1930071"/>
    <lineage>
        <taxon>Bacteria</taxon>
        <taxon>Bacillati</taxon>
        <taxon>Bacillota</taxon>
        <taxon>Negativicutes</taxon>
        <taxon>Selenomonadales</taxon>
        <taxon>Sporomusaceae</taxon>
        <taxon>Methylomusa</taxon>
    </lineage>
</organism>
<feature type="region of interest" description="Disordered" evidence="1">
    <location>
        <begin position="53"/>
        <end position="106"/>
    </location>
</feature>
<keyword evidence="4" id="KW-1185">Reference proteome</keyword>
<evidence type="ECO:0000313" key="4">
    <source>
        <dbReference type="Proteomes" id="UP000276437"/>
    </source>
</evidence>
<dbReference type="Pfam" id="PF12773">
    <property type="entry name" value="DZR"/>
    <property type="match status" value="1"/>
</dbReference>
<gene>
    <name evidence="3" type="ORF">MAMMFC1_02488</name>
</gene>
<dbReference type="EMBL" id="AP018449">
    <property type="protein sequence ID" value="BBB91803.1"/>
    <property type="molecule type" value="Genomic_DNA"/>
</dbReference>
<dbReference type="Proteomes" id="UP000276437">
    <property type="component" value="Chromosome"/>
</dbReference>
<feature type="compositionally biased region" description="Low complexity" evidence="1">
    <location>
        <begin position="53"/>
        <end position="74"/>
    </location>
</feature>
<evidence type="ECO:0000256" key="1">
    <source>
        <dbReference type="SAM" id="MobiDB-lite"/>
    </source>
</evidence>
<feature type="domain" description="DZANK-type" evidence="2">
    <location>
        <begin position="3"/>
        <end position="46"/>
    </location>
</feature>
<dbReference type="OrthoDB" id="9788304at2"/>
<name>A0A348AL55_9FIRM</name>
<sequence>MQCPVCSKQIQDEFKFCPHCGNKVNTSCAGCGKSLQPEWVTCPYCGLAAKGQAAQSTPSQPSQHPQNPQYNQYPPTYPPGRRDYHSGSSGHHQRRKKGLLGNFFSS</sequence>
<proteinExistence type="predicted"/>
<evidence type="ECO:0000313" key="3">
    <source>
        <dbReference type="EMBL" id="BBB91803.1"/>
    </source>
</evidence>
<dbReference type="InterPro" id="IPR025874">
    <property type="entry name" value="DZR"/>
</dbReference>
<evidence type="ECO:0000259" key="2">
    <source>
        <dbReference type="Pfam" id="PF12773"/>
    </source>
</evidence>
<accession>A0A348AL55</accession>
<dbReference type="KEGG" id="mana:MAMMFC1_02488"/>